<dbReference type="Proteomes" id="UP000291758">
    <property type="component" value="Chromosome"/>
</dbReference>
<sequence>MRDARIVLSLFGTFERYAHLRGVDLAEVEADPYSALVHAAASWGWNSVYDSAGRSPAPWAMSAASEEWTESARETNVAWFQTYVDASRLWRTPLPLPQLLASALTPARRTGALALTGVQVLAPVHLTGDAGDAVYAVGRAFQAPSPGPAATVRVTIDSGDAQDAVRARSRLVAYLPFLLGRLATRVSLLEGTFPAQEPTPVLPGFGVARSHQTSFEIDIVEWSDQAAVLLATASAEACREANVRCSVLIDIVLTATATSTSTGTADGDGEGGGADDGG</sequence>
<reference evidence="2 3" key="1">
    <citation type="submission" date="2019-01" db="EMBL/GenBank/DDBJ databases">
        <title>Genome sequencing of strain 2JSPR-7.</title>
        <authorList>
            <person name="Heo J."/>
            <person name="Kim S.-J."/>
            <person name="Kim J.-S."/>
            <person name="Hong S.-B."/>
            <person name="Kwon S.-W."/>
        </authorList>
    </citation>
    <scope>NUCLEOTIDE SEQUENCE [LARGE SCALE GENOMIC DNA]</scope>
    <source>
        <strain evidence="2 3">2JSPR-7</strain>
    </source>
</reference>
<dbReference type="EMBL" id="CP035495">
    <property type="protein sequence ID" value="QAY63914.1"/>
    <property type="molecule type" value="Genomic_DNA"/>
</dbReference>
<evidence type="ECO:0000256" key="1">
    <source>
        <dbReference type="SAM" id="MobiDB-lite"/>
    </source>
</evidence>
<organism evidence="2 3">
    <name type="scientific">Xylanimonas allomyrinae</name>
    <dbReference type="NCBI Taxonomy" id="2509459"/>
    <lineage>
        <taxon>Bacteria</taxon>
        <taxon>Bacillati</taxon>
        <taxon>Actinomycetota</taxon>
        <taxon>Actinomycetes</taxon>
        <taxon>Micrococcales</taxon>
        <taxon>Promicromonosporaceae</taxon>
        <taxon>Xylanimonas</taxon>
    </lineage>
</organism>
<proteinExistence type="predicted"/>
<dbReference type="OrthoDB" id="4306290at2"/>
<protein>
    <submittedName>
        <fullName evidence="2">Uncharacterized protein</fullName>
    </submittedName>
</protein>
<name>A0A4P6EMM6_9MICO</name>
<keyword evidence="3" id="KW-1185">Reference proteome</keyword>
<dbReference type="KEGG" id="xyl:ET495_12480"/>
<dbReference type="RefSeq" id="WP_129205074.1">
    <property type="nucleotide sequence ID" value="NZ_CP035495.1"/>
</dbReference>
<accession>A0A4P6EMM6</accession>
<feature type="region of interest" description="Disordered" evidence="1">
    <location>
        <begin position="259"/>
        <end position="278"/>
    </location>
</feature>
<gene>
    <name evidence="2" type="ORF">ET495_12480</name>
</gene>
<evidence type="ECO:0000313" key="3">
    <source>
        <dbReference type="Proteomes" id="UP000291758"/>
    </source>
</evidence>
<evidence type="ECO:0000313" key="2">
    <source>
        <dbReference type="EMBL" id="QAY63914.1"/>
    </source>
</evidence>
<dbReference type="AlphaFoldDB" id="A0A4P6EMM6"/>